<evidence type="ECO:0000313" key="3">
    <source>
        <dbReference type="Proteomes" id="UP000823660"/>
    </source>
</evidence>
<evidence type="ECO:0008006" key="4">
    <source>
        <dbReference type="Google" id="ProtNLM"/>
    </source>
</evidence>
<sequence length="155" mass="17765">MKRVVYFALIVSLMFCLSCGKMVDWAPVNLQVYVQDSAGKDLLDPENGNSWVEGTTLTFRGEECPIDLEGSPLTKDYMPVFYGFRIEKDGDRYCMVYGEVDGGMSYKNEEFIIRWPDGTEDVISLTRRLNEITINARNVWRLNGKKTDFPIVIVK</sequence>
<name>A0A9D9I5M6_9BACT</name>
<comment type="caution">
    <text evidence="2">The sequence shown here is derived from an EMBL/GenBank/DDBJ whole genome shotgun (WGS) entry which is preliminary data.</text>
</comment>
<dbReference type="AlphaFoldDB" id="A0A9D9I5M6"/>
<dbReference type="Proteomes" id="UP000823660">
    <property type="component" value="Unassembled WGS sequence"/>
</dbReference>
<gene>
    <name evidence="2" type="ORF">IAB99_01320</name>
</gene>
<organism evidence="2 3">
    <name type="scientific">Candidatus Cryptobacteroides faecipullorum</name>
    <dbReference type="NCBI Taxonomy" id="2840764"/>
    <lineage>
        <taxon>Bacteria</taxon>
        <taxon>Pseudomonadati</taxon>
        <taxon>Bacteroidota</taxon>
        <taxon>Bacteroidia</taxon>
        <taxon>Bacteroidales</taxon>
        <taxon>Candidatus Cryptobacteroides</taxon>
    </lineage>
</organism>
<reference evidence="2" key="1">
    <citation type="submission" date="2020-10" db="EMBL/GenBank/DDBJ databases">
        <authorList>
            <person name="Gilroy R."/>
        </authorList>
    </citation>
    <scope>NUCLEOTIDE SEQUENCE</scope>
    <source>
        <strain evidence="2">B1-15692</strain>
    </source>
</reference>
<evidence type="ECO:0000313" key="2">
    <source>
        <dbReference type="EMBL" id="MBO8466387.1"/>
    </source>
</evidence>
<evidence type="ECO:0000256" key="1">
    <source>
        <dbReference type="SAM" id="SignalP"/>
    </source>
</evidence>
<protein>
    <recommendedName>
        <fullName evidence="4">Lipoprotein</fullName>
    </recommendedName>
</protein>
<feature type="signal peptide" evidence="1">
    <location>
        <begin position="1"/>
        <end position="23"/>
    </location>
</feature>
<keyword evidence="1" id="KW-0732">Signal</keyword>
<dbReference type="EMBL" id="JADIMH010000007">
    <property type="protein sequence ID" value="MBO8466387.1"/>
    <property type="molecule type" value="Genomic_DNA"/>
</dbReference>
<reference evidence="2" key="2">
    <citation type="journal article" date="2021" name="PeerJ">
        <title>Extensive microbial diversity within the chicken gut microbiome revealed by metagenomics and culture.</title>
        <authorList>
            <person name="Gilroy R."/>
            <person name="Ravi A."/>
            <person name="Getino M."/>
            <person name="Pursley I."/>
            <person name="Horton D.L."/>
            <person name="Alikhan N.F."/>
            <person name="Baker D."/>
            <person name="Gharbi K."/>
            <person name="Hall N."/>
            <person name="Watson M."/>
            <person name="Adriaenssens E.M."/>
            <person name="Foster-Nyarko E."/>
            <person name="Jarju S."/>
            <person name="Secka A."/>
            <person name="Antonio M."/>
            <person name="Oren A."/>
            <person name="Chaudhuri R.R."/>
            <person name="La Ragione R."/>
            <person name="Hildebrand F."/>
            <person name="Pallen M.J."/>
        </authorList>
    </citation>
    <scope>NUCLEOTIDE SEQUENCE</scope>
    <source>
        <strain evidence="2">B1-15692</strain>
    </source>
</reference>
<proteinExistence type="predicted"/>
<accession>A0A9D9I5M6</accession>
<feature type="chain" id="PRO_5039044952" description="Lipoprotein" evidence="1">
    <location>
        <begin position="24"/>
        <end position="155"/>
    </location>
</feature>